<dbReference type="AlphaFoldDB" id="A0A6J6UCR1"/>
<evidence type="ECO:0000313" key="1">
    <source>
        <dbReference type="EMBL" id="CAB4757621.1"/>
    </source>
</evidence>
<dbReference type="EMBL" id="CAEZZJ010000055">
    <property type="protein sequence ID" value="CAB4757621.1"/>
    <property type="molecule type" value="Genomic_DNA"/>
</dbReference>
<gene>
    <name evidence="1" type="ORF">UFOPK2852_00591</name>
</gene>
<sequence length="566" mass="59858">MEMSKVLRGKRGVGSIALRVAVASILPIASLTFISSANSADVPVATTLVRPEGLPNISAVPFTGKKSATFTTPTTMVNLSTLPSQGVVGDAFKIEGKALTPDTDYVLTWSTSDATWLAGIEPNTVNYMGTAYNNYHVVMANVKTDANGAFSYSTKIPSDWGGVHDIYIVKDGVAAGHGGVQVSRSFTMTPKSGPIGTPITVTYTGLGPKLYAAGSALIYDNHFAGEMMARWSRGTATATILASGKVGKHFIQANEAISFSYLNVLQSPVPYANSGQDVFTITKDKGAFKPYLKYPTKVTPTVNQRTTLSSVDLDPATTATASLSVDSGPIGTKSKFSVSGLTSTGTHQIVWATVVGNRVNCTGTCWIYNSVPLATVEVTGSSVSQEITVPDHLGGWHVVQIKKGNAVEAQTLFYVKESIMNFYDKNGKVIGQGLAKADNSGSAAAFATGGAGKPTDTFKENEEFTISIKGVGWTQFDNTLAVTYDNSYIGYGCGFNSNGYLVVHLRATGGVGTHIIDLRPLLYTQQPSFANTPYGMAPVLTSENDFAGLAAGYQIPQFHFAINVVK</sequence>
<organism evidence="1">
    <name type="scientific">freshwater metagenome</name>
    <dbReference type="NCBI Taxonomy" id="449393"/>
    <lineage>
        <taxon>unclassified sequences</taxon>
        <taxon>metagenomes</taxon>
        <taxon>ecological metagenomes</taxon>
    </lineage>
</organism>
<reference evidence="1" key="1">
    <citation type="submission" date="2020-05" db="EMBL/GenBank/DDBJ databases">
        <authorList>
            <person name="Chiriac C."/>
            <person name="Salcher M."/>
            <person name="Ghai R."/>
            <person name="Kavagutti S V."/>
        </authorList>
    </citation>
    <scope>NUCLEOTIDE SEQUENCE</scope>
</reference>
<proteinExistence type="predicted"/>
<protein>
    <submittedName>
        <fullName evidence="1">Unannotated protein</fullName>
    </submittedName>
</protein>
<accession>A0A6J6UCR1</accession>
<name>A0A6J6UCR1_9ZZZZ</name>